<comment type="subcellular location">
    <subcellularLocation>
        <location evidence="1">Membrane</location>
        <topology evidence="1">Multi-pass membrane protein</topology>
    </subcellularLocation>
</comment>
<feature type="transmembrane region" description="Helical" evidence="6">
    <location>
        <begin position="126"/>
        <end position="143"/>
    </location>
</feature>
<organism evidence="8 9">
    <name type="scientific">Schizosaccharomyces japonicus (strain yFS275 / FY16936)</name>
    <name type="common">Fission yeast</name>
    <dbReference type="NCBI Taxonomy" id="402676"/>
    <lineage>
        <taxon>Eukaryota</taxon>
        <taxon>Fungi</taxon>
        <taxon>Dikarya</taxon>
        <taxon>Ascomycota</taxon>
        <taxon>Taphrinomycotina</taxon>
        <taxon>Schizosaccharomycetes</taxon>
        <taxon>Schizosaccharomycetales</taxon>
        <taxon>Schizosaccharomycetaceae</taxon>
        <taxon>Schizosaccharomyces</taxon>
    </lineage>
</organism>
<dbReference type="Gene3D" id="1.20.1250.20">
    <property type="entry name" value="MFS general substrate transporter like domains"/>
    <property type="match status" value="1"/>
</dbReference>
<dbReference type="OrthoDB" id="5215911at2759"/>
<dbReference type="VEuPathDB" id="FungiDB:SJAG_04134"/>
<evidence type="ECO:0000256" key="2">
    <source>
        <dbReference type="ARBA" id="ARBA00022448"/>
    </source>
</evidence>
<keyword evidence="2" id="KW-0813">Transport</keyword>
<accession>B6K608</accession>
<dbReference type="FunFam" id="1.20.1250.20:FF:000224">
    <property type="entry name" value="MFS transporter, putative"/>
    <property type="match status" value="1"/>
</dbReference>
<dbReference type="PANTHER" id="PTHR23502">
    <property type="entry name" value="MAJOR FACILITATOR SUPERFAMILY"/>
    <property type="match status" value="1"/>
</dbReference>
<evidence type="ECO:0000256" key="1">
    <source>
        <dbReference type="ARBA" id="ARBA00004141"/>
    </source>
</evidence>
<feature type="transmembrane region" description="Helical" evidence="6">
    <location>
        <begin position="99"/>
        <end position="120"/>
    </location>
</feature>
<feature type="transmembrane region" description="Helical" evidence="6">
    <location>
        <begin position="412"/>
        <end position="431"/>
    </location>
</feature>
<gene>
    <name evidence="8" type="ORF">SJAG_04134</name>
</gene>
<feature type="transmembrane region" description="Helical" evidence="6">
    <location>
        <begin position="59"/>
        <end position="78"/>
    </location>
</feature>
<feature type="transmembrane region" description="Helical" evidence="6">
    <location>
        <begin position="443"/>
        <end position="464"/>
    </location>
</feature>
<dbReference type="GO" id="GO:0055085">
    <property type="term" value="P:transmembrane transport"/>
    <property type="evidence" value="ECO:0000318"/>
    <property type="project" value="GO_Central"/>
</dbReference>
<evidence type="ECO:0000313" key="9">
    <source>
        <dbReference type="Proteomes" id="UP000001744"/>
    </source>
</evidence>
<reference evidence="8 9" key="1">
    <citation type="journal article" date="2011" name="Science">
        <title>Comparative functional genomics of the fission yeasts.</title>
        <authorList>
            <person name="Rhind N."/>
            <person name="Chen Z."/>
            <person name="Yassour M."/>
            <person name="Thompson D.A."/>
            <person name="Haas B.J."/>
            <person name="Habib N."/>
            <person name="Wapinski I."/>
            <person name="Roy S."/>
            <person name="Lin M.F."/>
            <person name="Heiman D.I."/>
            <person name="Young S.K."/>
            <person name="Furuya K."/>
            <person name="Guo Y."/>
            <person name="Pidoux A."/>
            <person name="Chen H.M."/>
            <person name="Robbertse B."/>
            <person name="Goldberg J.M."/>
            <person name="Aoki K."/>
            <person name="Bayne E.H."/>
            <person name="Berlin A.M."/>
            <person name="Desjardins C.A."/>
            <person name="Dobbs E."/>
            <person name="Dukaj L."/>
            <person name="Fan L."/>
            <person name="FitzGerald M.G."/>
            <person name="French C."/>
            <person name="Gujja S."/>
            <person name="Hansen K."/>
            <person name="Keifenheim D."/>
            <person name="Levin J.Z."/>
            <person name="Mosher R.A."/>
            <person name="Mueller C.A."/>
            <person name="Pfiffner J."/>
            <person name="Priest M."/>
            <person name="Russ C."/>
            <person name="Smialowska A."/>
            <person name="Swoboda P."/>
            <person name="Sykes S.M."/>
            <person name="Vaughn M."/>
            <person name="Vengrova S."/>
            <person name="Yoder R."/>
            <person name="Zeng Q."/>
            <person name="Allshire R."/>
            <person name="Baulcombe D."/>
            <person name="Birren B.W."/>
            <person name="Brown W."/>
            <person name="Ekwall K."/>
            <person name="Kellis M."/>
            <person name="Leatherwood J."/>
            <person name="Levin H."/>
            <person name="Margalit H."/>
            <person name="Martienssen R."/>
            <person name="Nieduszynski C.A."/>
            <person name="Spatafora J.W."/>
            <person name="Friedman N."/>
            <person name="Dalgaard J.Z."/>
            <person name="Baumann P."/>
            <person name="Niki H."/>
            <person name="Regev A."/>
            <person name="Nusbaum C."/>
        </authorList>
    </citation>
    <scope>NUCLEOTIDE SEQUENCE [LARGE SCALE GENOMIC DNA]</scope>
    <source>
        <strain evidence="9">yFS275 / FY16936</strain>
    </source>
</reference>
<dbReference type="PANTHER" id="PTHR23502:SF34">
    <property type="entry name" value="PROTEIN HOL1"/>
    <property type="match status" value="1"/>
</dbReference>
<dbReference type="InterPro" id="IPR020846">
    <property type="entry name" value="MFS_dom"/>
</dbReference>
<evidence type="ECO:0000256" key="4">
    <source>
        <dbReference type="ARBA" id="ARBA00022989"/>
    </source>
</evidence>
<evidence type="ECO:0000313" key="8">
    <source>
        <dbReference type="EMBL" id="EEB08962.1"/>
    </source>
</evidence>
<keyword evidence="3 6" id="KW-0812">Transmembrane</keyword>
<dbReference type="STRING" id="402676.B6K608"/>
<dbReference type="Pfam" id="PF07690">
    <property type="entry name" value="MFS_1"/>
    <property type="match status" value="1"/>
</dbReference>
<dbReference type="CDD" id="cd17323">
    <property type="entry name" value="MFS_Tpo1_MDR_like"/>
    <property type="match status" value="1"/>
</dbReference>
<dbReference type="GeneID" id="7049304"/>
<feature type="transmembrane region" description="Helical" evidence="6">
    <location>
        <begin position="214"/>
        <end position="234"/>
    </location>
</feature>
<dbReference type="AlphaFoldDB" id="B6K608"/>
<evidence type="ECO:0000256" key="6">
    <source>
        <dbReference type="SAM" id="Phobius"/>
    </source>
</evidence>
<keyword evidence="9" id="KW-1185">Reference proteome</keyword>
<protein>
    <submittedName>
        <fullName evidence="8">Membrane transporter</fullName>
    </submittedName>
</protein>
<name>B6K608_SCHJY</name>
<dbReference type="InterPro" id="IPR036259">
    <property type="entry name" value="MFS_trans_sf"/>
</dbReference>
<dbReference type="SUPFAM" id="SSF103473">
    <property type="entry name" value="MFS general substrate transporter"/>
    <property type="match status" value="1"/>
</dbReference>
<proteinExistence type="predicted"/>
<dbReference type="GO" id="GO:0022857">
    <property type="term" value="F:transmembrane transporter activity"/>
    <property type="evidence" value="ECO:0000318"/>
    <property type="project" value="GO_Central"/>
</dbReference>
<keyword evidence="5 6" id="KW-0472">Membrane</keyword>
<dbReference type="OMA" id="WGMQNIA"/>
<feature type="transmembrane region" description="Helical" evidence="6">
    <location>
        <begin position="507"/>
        <end position="528"/>
    </location>
</feature>
<dbReference type="JaponicusDB" id="SJAG_04134"/>
<feature type="domain" description="Major facilitator superfamily (MFS) profile" evidence="7">
    <location>
        <begin position="60"/>
        <end position="529"/>
    </location>
</feature>
<dbReference type="EMBL" id="KE651167">
    <property type="protein sequence ID" value="EEB08962.1"/>
    <property type="molecule type" value="Genomic_DNA"/>
</dbReference>
<dbReference type="RefSeq" id="XP_002175255.1">
    <property type="nucleotide sequence ID" value="XM_002175219.2"/>
</dbReference>
<dbReference type="InterPro" id="IPR011701">
    <property type="entry name" value="MFS"/>
</dbReference>
<feature type="transmembrane region" description="Helical" evidence="6">
    <location>
        <begin position="471"/>
        <end position="492"/>
    </location>
</feature>
<sequence>MVKAEYTEDIPGTVLIFKENPYASSESSELKKIGDIVLVPQPSDDPNDPLNWSALRKNWHLTLICIISLVSGAIANDAGSAQDQMNKELGISYDAMDDAAGVLFICVGYFTYIAMPATFLYGRRCVYLVCLVFAMAGSLWFALTQSTASSIANQAFIGIGEACAEALTQYSLSDIFFEHERGIKIGVYILSTSIGTYLGPLAAGYIAAGQGWRWIGWWGLILSAITFILFLFSFEETAFDREAAMAQKQLCRSADDFFVSNGEKKTEFDGQIRDITPNTDLEKGMESSPYEKPSYFKRLALITPASNLEGWGLRQYWGRFVQTLRIFTFPAVLYSGLQWGAQDALLTFYLTTEEEDYMRPPYNYGDTAVAMMNVPCIIGATIGCFYGGYLGDYLTLWLAKRNNGVKEAESRLWLMVLPCILNPLGLFLFGFGTARNWNWVPTYVGLGFIGFGWGCAGDISMSYLMDAYPGVVLEGMVGVSVINNTLSWIFTFSCQDWINGMGTENTYISIGIICFFVIATSFIMIAYGKRMRIKTASRYYQFLDVRSRLDGK</sequence>
<feature type="transmembrane region" description="Helical" evidence="6">
    <location>
        <begin position="185"/>
        <end position="208"/>
    </location>
</feature>
<dbReference type="eggNOG" id="KOG0255">
    <property type="taxonomic scope" value="Eukaryota"/>
</dbReference>
<evidence type="ECO:0000259" key="7">
    <source>
        <dbReference type="PROSITE" id="PS50850"/>
    </source>
</evidence>
<dbReference type="GO" id="GO:0005886">
    <property type="term" value="C:plasma membrane"/>
    <property type="evidence" value="ECO:0000318"/>
    <property type="project" value="GO_Central"/>
</dbReference>
<evidence type="ECO:0000256" key="5">
    <source>
        <dbReference type="ARBA" id="ARBA00023136"/>
    </source>
</evidence>
<keyword evidence="4 6" id="KW-1133">Transmembrane helix</keyword>
<dbReference type="Proteomes" id="UP000001744">
    <property type="component" value="Unassembled WGS sequence"/>
</dbReference>
<evidence type="ECO:0000256" key="3">
    <source>
        <dbReference type="ARBA" id="ARBA00022692"/>
    </source>
</evidence>
<dbReference type="HOGENOM" id="CLU_008455_13_3_1"/>
<feature type="transmembrane region" description="Helical" evidence="6">
    <location>
        <begin position="370"/>
        <end position="391"/>
    </location>
</feature>
<dbReference type="PROSITE" id="PS50850">
    <property type="entry name" value="MFS"/>
    <property type="match status" value="1"/>
</dbReference>